<dbReference type="AlphaFoldDB" id="A0AAW0L8L2"/>
<evidence type="ECO:0000313" key="2">
    <source>
        <dbReference type="Proteomes" id="UP000237347"/>
    </source>
</evidence>
<dbReference type="EMBL" id="PKMF04000144">
    <property type="protein sequence ID" value="KAK7847238.1"/>
    <property type="molecule type" value="Genomic_DNA"/>
</dbReference>
<protein>
    <submittedName>
        <fullName evidence="1">Uncharacterized protein</fullName>
    </submittedName>
</protein>
<evidence type="ECO:0000313" key="1">
    <source>
        <dbReference type="EMBL" id="KAK7847238.1"/>
    </source>
</evidence>
<accession>A0AAW0L8L2</accession>
<reference evidence="1 2" key="1">
    <citation type="journal article" date="2018" name="Sci. Data">
        <title>The draft genome sequence of cork oak.</title>
        <authorList>
            <person name="Ramos A.M."/>
            <person name="Usie A."/>
            <person name="Barbosa P."/>
            <person name="Barros P.M."/>
            <person name="Capote T."/>
            <person name="Chaves I."/>
            <person name="Simoes F."/>
            <person name="Abreu I."/>
            <person name="Carrasquinho I."/>
            <person name="Faro C."/>
            <person name="Guimaraes J.B."/>
            <person name="Mendonca D."/>
            <person name="Nobrega F."/>
            <person name="Rodrigues L."/>
            <person name="Saibo N.J.M."/>
            <person name="Varela M.C."/>
            <person name="Egas C."/>
            <person name="Matos J."/>
            <person name="Miguel C.M."/>
            <person name="Oliveira M.M."/>
            <person name="Ricardo C.P."/>
            <person name="Goncalves S."/>
        </authorList>
    </citation>
    <scope>NUCLEOTIDE SEQUENCE [LARGE SCALE GENOMIC DNA]</scope>
    <source>
        <strain evidence="2">cv. HL8</strain>
    </source>
</reference>
<gene>
    <name evidence="1" type="ORF">CFP56_006972</name>
</gene>
<comment type="caution">
    <text evidence="1">The sequence shown here is derived from an EMBL/GenBank/DDBJ whole genome shotgun (WGS) entry which is preliminary data.</text>
</comment>
<keyword evidence="2" id="KW-1185">Reference proteome</keyword>
<name>A0AAW0L8L2_QUESU</name>
<dbReference type="Proteomes" id="UP000237347">
    <property type="component" value="Unassembled WGS sequence"/>
</dbReference>
<proteinExistence type="predicted"/>
<sequence length="17" mass="1803">MKGGRGKPKSLKSVSRS</sequence>
<organism evidence="1 2">
    <name type="scientific">Quercus suber</name>
    <name type="common">Cork oak</name>
    <dbReference type="NCBI Taxonomy" id="58331"/>
    <lineage>
        <taxon>Eukaryota</taxon>
        <taxon>Viridiplantae</taxon>
        <taxon>Streptophyta</taxon>
        <taxon>Embryophyta</taxon>
        <taxon>Tracheophyta</taxon>
        <taxon>Spermatophyta</taxon>
        <taxon>Magnoliopsida</taxon>
        <taxon>eudicotyledons</taxon>
        <taxon>Gunneridae</taxon>
        <taxon>Pentapetalae</taxon>
        <taxon>rosids</taxon>
        <taxon>fabids</taxon>
        <taxon>Fagales</taxon>
        <taxon>Fagaceae</taxon>
        <taxon>Quercus</taxon>
    </lineage>
</organism>